<dbReference type="Gene3D" id="3.30.420.10">
    <property type="entry name" value="Ribonuclease H-like superfamily/Ribonuclease H"/>
    <property type="match status" value="1"/>
</dbReference>
<dbReference type="STRING" id="1236970.JCM9140_145"/>
<name>W4PXM6_9BACI</name>
<keyword evidence="4" id="KW-1185">Reference proteome</keyword>
<proteinExistence type="predicted"/>
<organism evidence="3 4">
    <name type="scientific">Halalkalibacter wakoensis JCM 9140</name>
    <dbReference type="NCBI Taxonomy" id="1236970"/>
    <lineage>
        <taxon>Bacteria</taxon>
        <taxon>Bacillati</taxon>
        <taxon>Bacillota</taxon>
        <taxon>Bacilli</taxon>
        <taxon>Bacillales</taxon>
        <taxon>Bacillaceae</taxon>
        <taxon>Halalkalibacter</taxon>
    </lineage>
</organism>
<protein>
    <submittedName>
        <fullName evidence="3">Ribonuclease HII</fullName>
    </submittedName>
</protein>
<dbReference type="GO" id="GO:0003723">
    <property type="term" value="F:RNA binding"/>
    <property type="evidence" value="ECO:0007669"/>
    <property type="project" value="UniProtKB-UniRule"/>
</dbReference>
<accession>W4PXM6</accession>
<sequence>MEEVDRQFPHYGFKSHVGYGTREHLGAISKLGITKEHRKSFKPIGELISS</sequence>
<comment type="caution">
    <text evidence="3">The sequence shown here is derived from an EMBL/GenBank/DDBJ whole genome shotgun (WGS) entry which is preliminary data.</text>
</comment>
<dbReference type="Proteomes" id="UP000018890">
    <property type="component" value="Unassembled WGS sequence"/>
</dbReference>
<reference evidence="3" key="1">
    <citation type="journal article" date="2014" name="Genome Announc.">
        <title>Draft Genome Sequences of Three Alkaliphilic Bacillus Strains, Bacillus wakoensis JCM 9140T, Bacillus akibai JCM 9157T, and Bacillus hemicellulosilyticus JCM 9152T.</title>
        <authorList>
            <person name="Yuki M."/>
            <person name="Oshima K."/>
            <person name="Suda W."/>
            <person name="Oshida Y."/>
            <person name="Kitamura K."/>
            <person name="Iida T."/>
            <person name="Hattori M."/>
            <person name="Ohkuma M."/>
        </authorList>
    </citation>
    <scope>NUCLEOTIDE SEQUENCE [LARGE SCALE GENOMIC DNA]</scope>
    <source>
        <strain evidence="3">JCM 9140</strain>
    </source>
</reference>
<dbReference type="InterPro" id="IPR036397">
    <property type="entry name" value="RNaseH_sf"/>
</dbReference>
<dbReference type="InterPro" id="IPR024567">
    <property type="entry name" value="RNase_HII/HIII_dom"/>
</dbReference>
<evidence type="ECO:0000259" key="2">
    <source>
        <dbReference type="PROSITE" id="PS51975"/>
    </source>
</evidence>
<dbReference type="AlphaFoldDB" id="W4PXM6"/>
<feature type="domain" description="RNase H type-2" evidence="2">
    <location>
        <begin position="1"/>
        <end position="50"/>
    </location>
</feature>
<evidence type="ECO:0000256" key="1">
    <source>
        <dbReference type="PROSITE-ProRule" id="PRU01319"/>
    </source>
</evidence>
<dbReference type="SUPFAM" id="SSF53098">
    <property type="entry name" value="Ribonuclease H-like"/>
    <property type="match status" value="1"/>
</dbReference>
<dbReference type="EMBL" id="BAUT01000001">
    <property type="protein sequence ID" value="GAE24233.1"/>
    <property type="molecule type" value="Genomic_DNA"/>
</dbReference>
<dbReference type="InterPro" id="IPR012337">
    <property type="entry name" value="RNaseH-like_sf"/>
</dbReference>
<gene>
    <name evidence="3" type="ORF">JCM9140_145</name>
</gene>
<evidence type="ECO:0000313" key="4">
    <source>
        <dbReference type="Proteomes" id="UP000018890"/>
    </source>
</evidence>
<comment type="caution">
    <text evidence="1">Lacks conserved residue(s) required for the propagation of feature annotation.</text>
</comment>
<evidence type="ECO:0000313" key="3">
    <source>
        <dbReference type="EMBL" id="GAE24233.1"/>
    </source>
</evidence>
<dbReference type="PROSITE" id="PS51975">
    <property type="entry name" value="RNASE_H_2"/>
    <property type="match status" value="1"/>
</dbReference>
<dbReference type="GO" id="GO:0004523">
    <property type="term" value="F:RNA-DNA hybrid ribonuclease activity"/>
    <property type="evidence" value="ECO:0007669"/>
    <property type="project" value="InterPro"/>
</dbReference>